<evidence type="ECO:0000313" key="1">
    <source>
        <dbReference type="EMBL" id="VCU69863.1"/>
    </source>
</evidence>
<reference evidence="1 2" key="1">
    <citation type="submission" date="2018-10" db="EMBL/GenBank/DDBJ databases">
        <authorList>
            <person name="Criscuolo A."/>
        </authorList>
    </citation>
    <scope>NUCLEOTIDE SEQUENCE [LARGE SCALE GENOMIC DNA]</scope>
    <source>
        <strain evidence="1">DnA1</strain>
    </source>
</reference>
<evidence type="ECO:0000313" key="2">
    <source>
        <dbReference type="Proteomes" id="UP000277294"/>
    </source>
</evidence>
<dbReference type="PROSITE" id="PS00161">
    <property type="entry name" value="ISOCITRATE_LYASE"/>
    <property type="match status" value="1"/>
</dbReference>
<proteinExistence type="predicted"/>
<accession>A0A3P4B0P0</accession>
<keyword evidence="2" id="KW-1185">Reference proteome</keyword>
<dbReference type="Proteomes" id="UP000277294">
    <property type="component" value="Unassembled WGS sequence"/>
</dbReference>
<name>A0A3P4B0P0_9BURK</name>
<dbReference type="InterPro" id="IPR040442">
    <property type="entry name" value="Pyrv_kinase-like_dom_sf"/>
</dbReference>
<protein>
    <submittedName>
        <fullName evidence="1">2,3-dimethylmalate lyase</fullName>
        <ecNumber evidence="1">4.1.3.32</ecNumber>
    </submittedName>
</protein>
<dbReference type="GO" id="GO:0047529">
    <property type="term" value="F:2,3-dimethylmalate lyase activity"/>
    <property type="evidence" value="ECO:0007669"/>
    <property type="project" value="UniProtKB-EC"/>
</dbReference>
<sequence>MNNGYSSTPASARRRRLREALAGPATVVAPGVFDMVSAKLAERAGFDILFLTGYGLVASYLGLPDAGLANGTDMADRVRQMALVTESALICDADTGYGGLLNVMHTVRSYERAGASAIQLEDQVYPKRCGHMRGRKVVGAAEMEARIRVALDAREDDATVIIARTDARTDLGLDEALRRAERYARAGADVVFVEGPESVEEIGLIARQVPTPTMFNMAHGGRTPVIAPDVLQQLGARLAIYPTAALLAAAQAGSDAYQALSRRELPTGPFYPFAAFSQLMGFEWVEQFDARYRGLDDGQ</sequence>
<gene>
    <name evidence="1" type="primary">Dml_2</name>
    <name evidence="1" type="ORF">PIGHUM_01928</name>
</gene>
<dbReference type="Pfam" id="PF13714">
    <property type="entry name" value="PEP_mutase"/>
    <property type="match status" value="1"/>
</dbReference>
<dbReference type="EMBL" id="UWPJ01000016">
    <property type="protein sequence ID" value="VCU69863.1"/>
    <property type="molecule type" value="Genomic_DNA"/>
</dbReference>
<dbReference type="CDD" id="cd00377">
    <property type="entry name" value="ICL_PEPM"/>
    <property type="match status" value="1"/>
</dbReference>
<organism evidence="1 2">
    <name type="scientific">Pigmentiphaga humi</name>
    <dbReference type="NCBI Taxonomy" id="2478468"/>
    <lineage>
        <taxon>Bacteria</taxon>
        <taxon>Pseudomonadati</taxon>
        <taxon>Pseudomonadota</taxon>
        <taxon>Betaproteobacteria</taxon>
        <taxon>Burkholderiales</taxon>
        <taxon>Alcaligenaceae</taxon>
        <taxon>Pigmentiphaga</taxon>
    </lineage>
</organism>
<dbReference type="InterPro" id="IPR015813">
    <property type="entry name" value="Pyrv/PenolPyrv_kinase-like_dom"/>
</dbReference>
<dbReference type="AlphaFoldDB" id="A0A3P4B0P0"/>
<dbReference type="PANTHER" id="PTHR42905">
    <property type="entry name" value="PHOSPHOENOLPYRUVATE CARBOXYLASE"/>
    <property type="match status" value="1"/>
</dbReference>
<dbReference type="PANTHER" id="PTHR42905:SF5">
    <property type="entry name" value="CARBOXYVINYL-CARBOXYPHOSPHONATE PHOSPHORYLMUTASE, CHLOROPLASTIC"/>
    <property type="match status" value="1"/>
</dbReference>
<dbReference type="SUPFAM" id="SSF51621">
    <property type="entry name" value="Phosphoenolpyruvate/pyruvate domain"/>
    <property type="match status" value="1"/>
</dbReference>
<dbReference type="RefSeq" id="WP_246013073.1">
    <property type="nucleotide sequence ID" value="NZ_UWPJ01000016.1"/>
</dbReference>
<keyword evidence="1" id="KW-0456">Lyase</keyword>
<dbReference type="InterPro" id="IPR018523">
    <property type="entry name" value="Isocitrate_lyase_ph_CS"/>
</dbReference>
<dbReference type="Gene3D" id="3.20.20.60">
    <property type="entry name" value="Phosphoenolpyruvate-binding domains"/>
    <property type="match status" value="1"/>
</dbReference>
<dbReference type="InterPro" id="IPR039556">
    <property type="entry name" value="ICL/PEPM"/>
</dbReference>
<dbReference type="EC" id="4.1.3.32" evidence="1"/>